<keyword evidence="2" id="KW-1185">Reference proteome</keyword>
<sequence>MEEANLELRFGEARAAPFLLSLAPHSPMLLPSRRRLSSSFVEPSRPVSSARQVAWISLQGRLVNAEEASSAQTIGGGLTRDEALAWELFSPIQRFLIVAVIGVSVAESKKNQHILQLKKSVELRDQVLSSMQQKLDNLCEQVNNIKNDTEEHSSSVIKKSFTENGELPLDKTFGKESIKFVDCGCWLCDQHGDLFDGLMRSSVKRVSSGNEVLQYKIPFSNEEQEERRMSDLSDWASSVTSATDIQLSSWAFEQDIYNLKRDCEEKESTIKELTTLLSSSEVANSKRVAELEDIIRRKNTTITKLKKDLVTLEQKVVHLSRLGRPSFSASGGELLHTRDNLLYDMDSTTSPSSSDSDTTPINRAQDSATKVVDVLVQNQGSPSASNQNSIPTKPFISSRKAIQHNSKSRSVSPLKEISTNWKSDAASFSRQRNLSARIDLKNSKRRSLSGTKSLPAHKRWT</sequence>
<evidence type="ECO:0000313" key="2">
    <source>
        <dbReference type="Proteomes" id="UP000828941"/>
    </source>
</evidence>
<dbReference type="EMBL" id="CM039432">
    <property type="protein sequence ID" value="KAI4334593.1"/>
    <property type="molecule type" value="Genomic_DNA"/>
</dbReference>
<reference evidence="1 2" key="1">
    <citation type="journal article" date="2022" name="DNA Res.">
        <title>Chromosomal-level genome assembly of the orchid tree Bauhinia variegata (Leguminosae; Cercidoideae) supports the allotetraploid origin hypothesis of Bauhinia.</title>
        <authorList>
            <person name="Zhong Y."/>
            <person name="Chen Y."/>
            <person name="Zheng D."/>
            <person name="Pang J."/>
            <person name="Liu Y."/>
            <person name="Luo S."/>
            <person name="Meng S."/>
            <person name="Qian L."/>
            <person name="Wei D."/>
            <person name="Dai S."/>
            <person name="Zhou R."/>
        </authorList>
    </citation>
    <scope>NUCLEOTIDE SEQUENCE [LARGE SCALE GENOMIC DNA]</scope>
    <source>
        <strain evidence="1">BV-YZ2020</strain>
    </source>
</reference>
<dbReference type="Proteomes" id="UP000828941">
    <property type="component" value="Chromosome 7"/>
</dbReference>
<organism evidence="1 2">
    <name type="scientific">Bauhinia variegata</name>
    <name type="common">Purple orchid tree</name>
    <name type="synonym">Phanera variegata</name>
    <dbReference type="NCBI Taxonomy" id="167791"/>
    <lineage>
        <taxon>Eukaryota</taxon>
        <taxon>Viridiplantae</taxon>
        <taxon>Streptophyta</taxon>
        <taxon>Embryophyta</taxon>
        <taxon>Tracheophyta</taxon>
        <taxon>Spermatophyta</taxon>
        <taxon>Magnoliopsida</taxon>
        <taxon>eudicotyledons</taxon>
        <taxon>Gunneridae</taxon>
        <taxon>Pentapetalae</taxon>
        <taxon>rosids</taxon>
        <taxon>fabids</taxon>
        <taxon>Fabales</taxon>
        <taxon>Fabaceae</taxon>
        <taxon>Cercidoideae</taxon>
        <taxon>Cercideae</taxon>
        <taxon>Bauhiniinae</taxon>
        <taxon>Bauhinia</taxon>
    </lineage>
</organism>
<protein>
    <submittedName>
        <fullName evidence="1">Uncharacterized protein</fullName>
    </submittedName>
</protein>
<evidence type="ECO:0000313" key="1">
    <source>
        <dbReference type="EMBL" id="KAI4334593.1"/>
    </source>
</evidence>
<proteinExistence type="predicted"/>
<comment type="caution">
    <text evidence="1">The sequence shown here is derived from an EMBL/GenBank/DDBJ whole genome shotgun (WGS) entry which is preliminary data.</text>
</comment>
<name>A0ACB9NEZ3_BAUVA</name>
<accession>A0ACB9NEZ3</accession>
<gene>
    <name evidence="1" type="ORF">L6164_019265</name>
</gene>